<dbReference type="HAMAP" id="MF_00323">
    <property type="entry name" value="Ferrochelatase"/>
    <property type="match status" value="1"/>
</dbReference>
<reference evidence="15" key="2">
    <citation type="submission" date="2015-02" db="EMBL/GenBank/DDBJ databases">
        <title>Physiological reanalysis, assessment of diazotrophy, and genome sequences of multiple isolates of Streptomyces thermoautotrophicus.</title>
        <authorList>
            <person name="MacKellar D.C."/>
            <person name="Lieber L."/>
            <person name="Norman J."/>
            <person name="Bolger A."/>
            <person name="Tobin C."/>
            <person name="Murray J.W."/>
            <person name="Friesen M."/>
            <person name="Prell J."/>
        </authorList>
    </citation>
    <scope>NUCLEOTIDE SEQUENCE [LARGE SCALE GENOMIC DNA]</scope>
    <source>
        <strain evidence="15">UBT1</strain>
    </source>
</reference>
<comment type="pathway">
    <text evidence="1 9">Porphyrin-containing compound metabolism; protoheme biosynthesis.</text>
</comment>
<comment type="caution">
    <text evidence="9">Lacks conserved residue(s) required for the propagation of feature annotation.</text>
</comment>
<dbReference type="FunFam" id="3.40.50.1400:FF:000008">
    <property type="entry name" value="Ferrochelatase"/>
    <property type="match status" value="1"/>
</dbReference>
<feature type="binding site" evidence="9">
    <location>
        <position position="65"/>
    </location>
    <ligand>
        <name>Fe-coproporphyrin III</name>
        <dbReference type="ChEBI" id="CHEBI:68438"/>
    </ligand>
</feature>
<keyword evidence="6 9" id="KW-0456">Lyase</keyword>
<dbReference type="InterPro" id="IPR033644">
    <property type="entry name" value="Ferrochelatase_C"/>
</dbReference>
<accession>A0A132MR61</accession>
<feature type="binding site" evidence="9">
    <location>
        <position position="134"/>
    </location>
    <ligand>
        <name>Fe-coproporphyrin III</name>
        <dbReference type="ChEBI" id="CHEBI:68438"/>
    </ligand>
</feature>
<dbReference type="Proteomes" id="UP000070598">
    <property type="component" value="Unassembled WGS sequence"/>
</dbReference>
<comment type="caution">
    <text evidence="11">The sequence shown here is derived from an EMBL/GenBank/DDBJ whole genome shotgun (WGS) entry which is preliminary data.</text>
</comment>
<evidence type="ECO:0000256" key="3">
    <source>
        <dbReference type="ARBA" id="ARBA00022723"/>
    </source>
</evidence>
<name>A0A132MR61_9ACTN</name>
<proteinExistence type="inferred from homology"/>
<dbReference type="Pfam" id="PF00762">
    <property type="entry name" value="Ferrochelatase"/>
    <property type="match status" value="1"/>
</dbReference>
<dbReference type="SUPFAM" id="SSF53800">
    <property type="entry name" value="Chelatase"/>
    <property type="match status" value="1"/>
</dbReference>
<dbReference type="PANTHER" id="PTHR11108:SF1">
    <property type="entry name" value="FERROCHELATASE, MITOCHONDRIAL"/>
    <property type="match status" value="1"/>
</dbReference>
<dbReference type="AlphaFoldDB" id="A0A132MR61"/>
<evidence type="ECO:0000256" key="6">
    <source>
        <dbReference type="ARBA" id="ARBA00023239"/>
    </source>
</evidence>
<evidence type="ECO:0000313" key="12">
    <source>
        <dbReference type="EMBL" id="KWX01575.1"/>
    </source>
</evidence>
<reference evidence="11 16" key="1">
    <citation type="submission" date="2015-02" db="EMBL/GenBank/DDBJ databases">
        <title>Physiological reanalysis, assessment of diazotrophy, and genome sequences of multiple isolates of Streptomyces thermoautotrophicus.</title>
        <authorList>
            <person name="MacKellar D.C."/>
            <person name="Lieber L."/>
            <person name="Norman J."/>
            <person name="Bolger A."/>
            <person name="Tobin C."/>
            <person name="Murray J.W."/>
            <person name="Prell J."/>
        </authorList>
    </citation>
    <scope>NUCLEOTIDE SEQUENCE [LARGE SCALE GENOMIC DNA]</scope>
    <source>
        <strain evidence="11 16">UBT1</strain>
    </source>
</reference>
<sequence length="368" mass="39997">MSSSPSDATAPDPRPYDALLLLSFGGPEGPDDVMPFLRNVTRGRGIPDERLAEVAQHYLRLGGVSPINEQCRRLLAAIRADFAAHGLDLPVYWGNRNWTPYLTDTLRQMAEDGVERAIVFVTSAYASYSGCRQYREDLAAAQAAVGERAPRCDKLRHYFNHPGFVEPMIDNTVAALRALPEDLRAGARLAFTTHSIPISWAETSGPEGGAYVAQHLEVARLVATGVQERTGVAHPWELVYQSRSGPPSQPWLEPDICDHLDALRSAGAAAVVIVPIGFVSDHLEVRYDLDTEALDHAAKLGLAATRAATVGVDPRFVAMIRELVLERAVAERGQPVARRAVGRLGPSHDVCPLDCCPNPWGHRPAAKA</sequence>
<dbReference type="PANTHER" id="PTHR11108">
    <property type="entry name" value="FERROCHELATASE"/>
    <property type="match status" value="1"/>
</dbReference>
<evidence type="ECO:0000256" key="10">
    <source>
        <dbReference type="RuleBase" id="RU004185"/>
    </source>
</evidence>
<evidence type="ECO:0000256" key="4">
    <source>
        <dbReference type="ARBA" id="ARBA00023004"/>
    </source>
</evidence>
<organism evidence="11 16">
    <name type="scientific">Carbonactinospora thermoautotrophica</name>
    <dbReference type="NCBI Taxonomy" id="1469144"/>
    <lineage>
        <taxon>Bacteria</taxon>
        <taxon>Bacillati</taxon>
        <taxon>Actinomycetota</taxon>
        <taxon>Actinomycetes</taxon>
        <taxon>Kitasatosporales</taxon>
        <taxon>Carbonactinosporaceae</taxon>
        <taxon>Carbonactinospora</taxon>
    </lineage>
</organism>
<evidence type="ECO:0000256" key="8">
    <source>
        <dbReference type="ARBA" id="ARBA00024536"/>
    </source>
</evidence>
<evidence type="ECO:0000313" key="16">
    <source>
        <dbReference type="Proteomes" id="UP000070659"/>
    </source>
</evidence>
<dbReference type="GO" id="GO:0006783">
    <property type="term" value="P:heme biosynthetic process"/>
    <property type="evidence" value="ECO:0007669"/>
    <property type="project" value="UniProtKB-UniRule"/>
</dbReference>
<keyword evidence="14" id="KW-1185">Reference proteome</keyword>
<dbReference type="STRING" id="1469144.LI90_2607"/>
<dbReference type="CDD" id="cd03411">
    <property type="entry name" value="Ferrochelatase_N"/>
    <property type="match status" value="1"/>
</dbReference>
<comment type="function">
    <text evidence="9">Involved in coproporphyrin-dependent heme b biosynthesis. Catalyzes the insertion of ferrous iron into coproporphyrin III to form Fe-coproporphyrin III.</text>
</comment>
<keyword evidence="7 9" id="KW-0627">Porphyrin biosynthesis</keyword>
<dbReference type="EC" id="4.99.1.9" evidence="9"/>
<dbReference type="EMBL" id="JYIJ01000018">
    <property type="protein sequence ID" value="KWX00333.1"/>
    <property type="molecule type" value="Genomic_DNA"/>
</dbReference>
<dbReference type="Proteomes" id="UP000070659">
    <property type="component" value="Unassembled WGS sequence"/>
</dbReference>
<evidence type="ECO:0000313" key="11">
    <source>
        <dbReference type="EMBL" id="KWX00333.1"/>
    </source>
</evidence>
<dbReference type="OrthoDB" id="9776380at2"/>
<evidence type="ECO:0000256" key="1">
    <source>
        <dbReference type="ARBA" id="ARBA00004744"/>
    </source>
</evidence>
<comment type="subcellular location">
    <subcellularLocation>
        <location evidence="9">Cytoplasm</location>
    </subcellularLocation>
</comment>
<comment type="catalytic activity">
    <reaction evidence="8">
        <text>Fe-coproporphyrin III + 2 H(+) = coproporphyrin III + Fe(2+)</text>
        <dbReference type="Rhea" id="RHEA:49572"/>
        <dbReference type="ChEBI" id="CHEBI:15378"/>
        <dbReference type="ChEBI" id="CHEBI:29033"/>
        <dbReference type="ChEBI" id="CHEBI:68438"/>
        <dbReference type="ChEBI" id="CHEBI:131725"/>
        <dbReference type="EC" id="4.99.1.9"/>
    </reaction>
    <physiologicalReaction direction="right-to-left" evidence="8">
        <dbReference type="Rhea" id="RHEA:49574"/>
    </physiologicalReaction>
</comment>
<evidence type="ECO:0000256" key="2">
    <source>
        <dbReference type="ARBA" id="ARBA00022490"/>
    </source>
</evidence>
<evidence type="ECO:0000256" key="5">
    <source>
        <dbReference type="ARBA" id="ARBA00023133"/>
    </source>
</evidence>
<evidence type="ECO:0000256" key="9">
    <source>
        <dbReference type="HAMAP-Rule" id="MF_00323"/>
    </source>
</evidence>
<protein>
    <recommendedName>
        <fullName evidence="9">Coproporphyrin III ferrochelatase</fullName>
        <ecNumber evidence="9">4.99.1.9</ecNumber>
    </recommendedName>
</protein>
<evidence type="ECO:0000313" key="13">
    <source>
        <dbReference type="EMBL" id="KWX08813.1"/>
    </source>
</evidence>
<dbReference type="InterPro" id="IPR001015">
    <property type="entry name" value="Ferrochelatase"/>
</dbReference>
<dbReference type="PATRIC" id="fig|1469144.10.peg.2819"/>
<dbReference type="NCBIfam" id="TIGR00109">
    <property type="entry name" value="hemH"/>
    <property type="match status" value="1"/>
</dbReference>
<comment type="similarity">
    <text evidence="9 10">Belongs to the ferrochelatase family.</text>
</comment>
<dbReference type="GO" id="GO:0004325">
    <property type="term" value="F:ferrochelatase activity"/>
    <property type="evidence" value="ECO:0007669"/>
    <property type="project" value="UniProtKB-UniRule"/>
</dbReference>
<feature type="binding site" evidence="9">
    <location>
        <position position="194"/>
    </location>
    <ligand>
        <name>Fe(2+)</name>
        <dbReference type="ChEBI" id="CHEBI:29033"/>
    </ligand>
</feature>
<dbReference type="Proteomes" id="UP000070188">
    <property type="component" value="Unassembled WGS sequence"/>
</dbReference>
<reference evidence="14" key="3">
    <citation type="submission" date="2015-04" db="EMBL/GenBank/DDBJ databases">
        <title>Physiological reanalysis, assessment of diazotrophy, and genome sequences of multiple isolates of Streptomyces thermoautotrophicus.</title>
        <authorList>
            <person name="MacKellar D.C."/>
            <person name="Lieber L."/>
            <person name="Norman J."/>
            <person name="Bolger A."/>
            <person name="Tobin C."/>
            <person name="Murray J.W."/>
            <person name="Chang R."/>
            <person name="Ford T."/>
            <person name="Nguyen P.Q."/>
            <person name="Woodward J."/>
            <person name="Permingeat H."/>
            <person name="Joshi N.S."/>
            <person name="Silver P.A."/>
            <person name="Usadel B."/>
            <person name="Rutherford A.W."/>
            <person name="Friesen M."/>
            <person name="Prell J."/>
        </authorList>
    </citation>
    <scope>NUCLEOTIDE SEQUENCE [LARGE SCALE GENOMIC DNA]</scope>
    <source>
        <strain evidence="14">H1</strain>
    </source>
</reference>
<dbReference type="CDD" id="cd00419">
    <property type="entry name" value="Ferrochelatase_C"/>
    <property type="match status" value="1"/>
</dbReference>
<feature type="binding site" evidence="9">
    <location>
        <position position="284"/>
    </location>
    <ligand>
        <name>Fe(2+)</name>
        <dbReference type="ChEBI" id="CHEBI:29033"/>
    </ligand>
</feature>
<dbReference type="NCBIfam" id="NF000689">
    <property type="entry name" value="PRK00035.2-1"/>
    <property type="match status" value="1"/>
</dbReference>
<keyword evidence="5 9" id="KW-0350">Heme biosynthesis</keyword>
<dbReference type="GO" id="GO:0005737">
    <property type="term" value="C:cytoplasm"/>
    <property type="evidence" value="ECO:0007669"/>
    <property type="project" value="UniProtKB-SubCell"/>
</dbReference>
<dbReference type="InterPro" id="IPR033659">
    <property type="entry name" value="Ferrochelatase_N"/>
</dbReference>
<dbReference type="UniPathway" id="UPA00252"/>
<evidence type="ECO:0000256" key="7">
    <source>
        <dbReference type="ARBA" id="ARBA00023244"/>
    </source>
</evidence>
<dbReference type="RefSeq" id="WP_066888143.1">
    <property type="nucleotide sequence ID" value="NZ_JYIJ01000018.1"/>
</dbReference>
<gene>
    <name evidence="9" type="primary">cpfC</name>
    <name evidence="12" type="ORF">LI90_2607</name>
    <name evidence="11" type="ORF">TH66_16040</name>
    <name evidence="13" type="ORF">TR74_13265</name>
</gene>
<keyword evidence="4 9" id="KW-0408">Iron</keyword>
<keyword evidence="3 9" id="KW-0479">Metal-binding</keyword>
<dbReference type="EMBL" id="LAXD01000001">
    <property type="protein sequence ID" value="KWX01575.1"/>
    <property type="molecule type" value="Genomic_DNA"/>
</dbReference>
<keyword evidence="2 9" id="KW-0963">Cytoplasm</keyword>
<evidence type="ECO:0000313" key="14">
    <source>
        <dbReference type="Proteomes" id="UP000070188"/>
    </source>
</evidence>
<dbReference type="GO" id="GO:0046872">
    <property type="term" value="F:metal ion binding"/>
    <property type="evidence" value="ECO:0007669"/>
    <property type="project" value="UniProtKB-KW"/>
</dbReference>
<dbReference type="Gene3D" id="3.40.50.1400">
    <property type="match status" value="2"/>
</dbReference>
<reference evidence="12" key="4">
    <citation type="submission" date="2015-04" db="EMBL/GenBank/DDBJ databases">
        <title>Physiological reanalysis, assessment of diazotrophy, and genome sequences of multiple isolates of Streptomyces thermoautotrophicus.</title>
        <authorList>
            <person name="MacKellar D.C."/>
            <person name="Lieber L."/>
            <person name="Norman J."/>
            <person name="Bolger A."/>
            <person name="Tobin C."/>
            <person name="Murray J.W."/>
            <person name="Woodward J."/>
            <person name="Friesen M."/>
            <person name="Prell J."/>
        </authorList>
    </citation>
    <scope>NUCLEOTIDE SEQUENCE [LARGE SCALE GENOMIC DNA]</scope>
    <source>
        <strain evidence="12">H1</strain>
    </source>
</reference>
<dbReference type="EMBL" id="JYIK01000935">
    <property type="protein sequence ID" value="KWX08813.1"/>
    <property type="molecule type" value="Genomic_DNA"/>
</dbReference>
<evidence type="ECO:0000313" key="15">
    <source>
        <dbReference type="Proteomes" id="UP000070598"/>
    </source>
</evidence>